<dbReference type="SMART" id="SM00360">
    <property type="entry name" value="RRM"/>
    <property type="match status" value="1"/>
</dbReference>
<feature type="compositionally biased region" description="Low complexity" evidence="3">
    <location>
        <begin position="399"/>
        <end position="443"/>
    </location>
</feature>
<proteinExistence type="predicted"/>
<dbReference type="GO" id="GO:0003723">
    <property type="term" value="F:RNA binding"/>
    <property type="evidence" value="ECO:0007669"/>
    <property type="project" value="UniProtKB-UniRule"/>
</dbReference>
<dbReference type="InterPro" id="IPR000504">
    <property type="entry name" value="RRM_dom"/>
</dbReference>
<feature type="domain" description="RRM" evidence="4">
    <location>
        <begin position="92"/>
        <end position="167"/>
    </location>
</feature>
<feature type="region of interest" description="Disordered" evidence="3">
    <location>
        <begin position="169"/>
        <end position="468"/>
    </location>
</feature>
<accession>A0AAV5GNT3</accession>
<feature type="compositionally biased region" description="Basic and acidic residues" evidence="3">
    <location>
        <begin position="250"/>
        <end position="259"/>
    </location>
</feature>
<evidence type="ECO:0000313" key="6">
    <source>
        <dbReference type="Proteomes" id="UP001342314"/>
    </source>
</evidence>
<dbReference type="Pfam" id="PF00076">
    <property type="entry name" value="RRM_1"/>
    <property type="match status" value="1"/>
</dbReference>
<feature type="compositionally biased region" description="Basic and acidic residues" evidence="3">
    <location>
        <begin position="272"/>
        <end position="298"/>
    </location>
</feature>
<feature type="region of interest" description="Disordered" evidence="3">
    <location>
        <begin position="1"/>
        <end position="89"/>
    </location>
</feature>
<feature type="compositionally biased region" description="Gly residues" evidence="3">
    <location>
        <begin position="42"/>
        <end position="51"/>
    </location>
</feature>
<feature type="compositionally biased region" description="Low complexity" evidence="3">
    <location>
        <begin position="333"/>
        <end position="355"/>
    </location>
</feature>
<feature type="compositionally biased region" description="Basic and acidic residues" evidence="3">
    <location>
        <begin position="71"/>
        <end position="81"/>
    </location>
</feature>
<dbReference type="GO" id="GO:0005730">
    <property type="term" value="C:nucleolus"/>
    <property type="evidence" value="ECO:0007669"/>
    <property type="project" value="TreeGrafter"/>
</dbReference>
<dbReference type="InterPro" id="IPR012677">
    <property type="entry name" value="Nucleotide-bd_a/b_plait_sf"/>
</dbReference>
<dbReference type="SUPFAM" id="SSF54928">
    <property type="entry name" value="RNA-binding domain, RBD"/>
    <property type="match status" value="1"/>
</dbReference>
<evidence type="ECO:0000259" key="4">
    <source>
        <dbReference type="PROSITE" id="PS50102"/>
    </source>
</evidence>
<comment type="caution">
    <text evidence="5">The sequence shown here is derived from an EMBL/GenBank/DDBJ whole genome shotgun (WGS) entry which is preliminary data.</text>
</comment>
<evidence type="ECO:0000256" key="3">
    <source>
        <dbReference type="SAM" id="MobiDB-lite"/>
    </source>
</evidence>
<feature type="compositionally biased region" description="Basic and acidic residues" evidence="3">
    <location>
        <begin position="212"/>
        <end position="222"/>
    </location>
</feature>
<name>A0AAV5GNT3_9BASI</name>
<feature type="compositionally biased region" description="Gly residues" evidence="3">
    <location>
        <begin position="193"/>
        <end position="208"/>
    </location>
</feature>
<sequence>MAPKKKGQKMDLNAFLADESTGGGSWADEMDELPSGPSAGPGMDGGVGLGGSHLSRNMAGRDGGFGGPMGARDRYDDRPPRAEVPIPREPPYTAFVGNLAFEVGEPDLEDFFQGLAVKSIRLVTGPDGKPRGFGYVEFDTVDDLKNALSATGTDFGGRVVRISVAEAQQSRFGRADEASTWERSGPLAPLPGRSGGFGSGGFRSGAPGGDRAPYEEVDRDAPIRGGKFTPSAPTERRGFSSSSGPGPRAPYEEVERDAPIRGGKFTPSAPPPEREQRRMFADREPSRADDAAAWERRGPLSGPAAGGERRGFGFGGSRTPSDPPATRRPLQLSARSTDSPAATSSDAAPASSRASPFGAAKPVDQSTKEREIEERIAKQRADAAQAQKERDAARDAKKAAAAAGSGAGEQQDGGAWIRKGPLAPAAAKPKDVAPPVAAGGNAPRKAGVSYSGAAGVDDVTKGVEETKI</sequence>
<evidence type="ECO:0000256" key="2">
    <source>
        <dbReference type="PROSITE-ProRule" id="PRU00176"/>
    </source>
</evidence>
<gene>
    <name evidence="5" type="ORF">Rhopal_007320-T1</name>
</gene>
<feature type="compositionally biased region" description="Basic and acidic residues" evidence="3">
    <location>
        <begin position="458"/>
        <end position="468"/>
    </location>
</feature>
<keyword evidence="1 2" id="KW-0694">RNA-binding</keyword>
<dbReference type="EMBL" id="BQKY01000016">
    <property type="protein sequence ID" value="GJN94246.1"/>
    <property type="molecule type" value="Genomic_DNA"/>
</dbReference>
<dbReference type="PANTHER" id="PTHR23236:SF11">
    <property type="entry name" value="EUKARYOTIC TRANSLATION INITIATION FACTOR 4H"/>
    <property type="match status" value="1"/>
</dbReference>
<dbReference type="InterPro" id="IPR035979">
    <property type="entry name" value="RBD_domain_sf"/>
</dbReference>
<dbReference type="AlphaFoldDB" id="A0AAV5GNT3"/>
<reference evidence="5 6" key="1">
    <citation type="submission" date="2021-12" db="EMBL/GenBank/DDBJ databases">
        <title>High titer production of polyol ester of fatty acids by Rhodotorula paludigena BS15 towards product separation-free biomass refinery.</title>
        <authorList>
            <person name="Mano J."/>
            <person name="Ono H."/>
            <person name="Tanaka T."/>
            <person name="Naito K."/>
            <person name="Sushida H."/>
            <person name="Ike M."/>
            <person name="Tokuyasu K."/>
            <person name="Kitaoka M."/>
        </authorList>
    </citation>
    <scope>NUCLEOTIDE SEQUENCE [LARGE SCALE GENOMIC DNA]</scope>
    <source>
        <strain evidence="5 6">BS15</strain>
    </source>
</reference>
<feature type="compositionally biased region" description="Basic and acidic residues" evidence="3">
    <location>
        <begin position="366"/>
        <end position="398"/>
    </location>
</feature>
<evidence type="ECO:0000313" key="5">
    <source>
        <dbReference type="EMBL" id="GJN94246.1"/>
    </source>
</evidence>
<dbReference type="PANTHER" id="PTHR23236">
    <property type="entry name" value="EUKARYOTIC TRANSLATION INITIATION FACTOR 4B/4H"/>
    <property type="match status" value="1"/>
</dbReference>
<keyword evidence="6" id="KW-1185">Reference proteome</keyword>
<evidence type="ECO:0000256" key="1">
    <source>
        <dbReference type="ARBA" id="ARBA00022884"/>
    </source>
</evidence>
<protein>
    <recommendedName>
        <fullName evidence="4">RRM domain-containing protein</fullName>
    </recommendedName>
</protein>
<dbReference type="PROSITE" id="PS50102">
    <property type="entry name" value="RRM"/>
    <property type="match status" value="1"/>
</dbReference>
<organism evidence="5 6">
    <name type="scientific">Rhodotorula paludigena</name>
    <dbReference type="NCBI Taxonomy" id="86838"/>
    <lineage>
        <taxon>Eukaryota</taxon>
        <taxon>Fungi</taxon>
        <taxon>Dikarya</taxon>
        <taxon>Basidiomycota</taxon>
        <taxon>Pucciniomycotina</taxon>
        <taxon>Microbotryomycetes</taxon>
        <taxon>Sporidiobolales</taxon>
        <taxon>Sporidiobolaceae</taxon>
        <taxon>Rhodotorula</taxon>
    </lineage>
</organism>
<dbReference type="Gene3D" id="3.30.70.330">
    <property type="match status" value="1"/>
</dbReference>
<dbReference type="Proteomes" id="UP001342314">
    <property type="component" value="Unassembled WGS sequence"/>
</dbReference>